<proteinExistence type="inferred from homology"/>
<dbReference type="CTD" id="28990"/>
<evidence type="ECO:0000259" key="3">
    <source>
        <dbReference type="Pfam" id="PF00752"/>
    </source>
</evidence>
<dbReference type="KEGG" id="csyr:103275840"/>
<feature type="domain" description="XPG N-terminal" evidence="3">
    <location>
        <begin position="1"/>
        <end position="97"/>
    </location>
</feature>
<dbReference type="Gene3D" id="3.40.50.1010">
    <property type="entry name" value="5'-nuclease"/>
    <property type="match status" value="1"/>
</dbReference>
<dbReference type="SUPFAM" id="SSF88723">
    <property type="entry name" value="PIN domain-like"/>
    <property type="match status" value="1"/>
</dbReference>
<dbReference type="RefSeq" id="XP_008071432.1">
    <property type="nucleotide sequence ID" value="XM_008073241.1"/>
</dbReference>
<evidence type="ECO:0000313" key="4">
    <source>
        <dbReference type="Proteomes" id="UP000189704"/>
    </source>
</evidence>
<evidence type="ECO:0000256" key="1">
    <source>
        <dbReference type="ARBA" id="ARBA00007398"/>
    </source>
</evidence>
<dbReference type="InterPro" id="IPR026832">
    <property type="entry name" value="Asteroid"/>
</dbReference>
<dbReference type="GO" id="GO:0004520">
    <property type="term" value="F:DNA endonuclease activity"/>
    <property type="evidence" value="ECO:0007669"/>
    <property type="project" value="UniProtKB-ARBA"/>
</dbReference>
<dbReference type="InterPro" id="IPR006085">
    <property type="entry name" value="XPG_DNA_repair_N"/>
</dbReference>
<comment type="similarity">
    <text evidence="1">Belongs to the asteroid family.</text>
</comment>
<evidence type="ECO:0000313" key="5">
    <source>
        <dbReference type="RefSeq" id="XP_008071432.1"/>
    </source>
</evidence>
<reference evidence="5" key="1">
    <citation type="submission" date="2025-08" db="UniProtKB">
        <authorList>
            <consortium name="RefSeq"/>
        </authorList>
    </citation>
    <scope>IDENTIFICATION</scope>
</reference>
<accession>A0A1U7V170</accession>
<dbReference type="PANTHER" id="PTHR15665">
    <property type="entry name" value="ASTEROID PROTEIN"/>
    <property type="match status" value="1"/>
</dbReference>
<feature type="region of interest" description="Disordered" evidence="2">
    <location>
        <begin position="615"/>
        <end position="686"/>
    </location>
</feature>
<dbReference type="OrthoDB" id="25987at2759"/>
<sequence>MGIRGLMSFVEDHSNEFFTDLKLRDTKLIIDGYALFHRLCFNSDLELRCGGDYDSFAEVVQKFFESLFACDICPYVVLDGGCDISDKKLTTLKDRAREKIQAAHALSTGGGGCVCPLLAREVFIQVLVRLRVQFVQCFSEADRDIMTLANHWGCPVLSSDSDFCVFDLKTGFCPFDGFQWRSPATAGGARSYLPARCFSLDAFCRRFGNMDRALLPLFAVLCGNDHVCLPVVETFLSKACLPLGAAARRGRHRRVLGLLNWLSRFADAAAALEQVLEHLPEKGREQVRELLCRSMEEYQQSPVRLQDFFRDGACVCPDALGQALPPWVRVALARGQLSPFVSDALLLRRTLLHTQVEDLQRPSAHRAAQPIRQVLYGLLSGASPHPERASWSTSPPQPRAFREVERVGKSIRTAVVDAAKLPEDCSDLSSLAELPPGRRQRLLLEALRVKPEVLEPVPATLKLPVAVSCYWLQQADVRVQLRHLQALLLGMLAGAPHAGSSPGTAELREGGTRTLKDVLQRVRAQRGARLDLDAAHAFSQWQCCLQMGVYLNQLLGNPLPEPELAGLYSGSLVHGLCQQLRAPGAVESLLSVCPEAERLYKQLLDATRPYAPAELFLPKGKSNSKKKRRKKQNTSCGQNWAGRASRPRLWHEGGNRFGPLMAASLQGHPEASDLEPAQVASDETRL</sequence>
<name>A0A1U7V170_CARSF</name>
<gene>
    <name evidence="5" type="primary">ASTE1</name>
</gene>
<dbReference type="Pfam" id="PF00752">
    <property type="entry name" value="XPG_N"/>
    <property type="match status" value="1"/>
</dbReference>
<organism evidence="4 5">
    <name type="scientific">Carlito syrichta</name>
    <name type="common">Philippine tarsier</name>
    <name type="synonym">Tarsius syrichta</name>
    <dbReference type="NCBI Taxonomy" id="1868482"/>
    <lineage>
        <taxon>Eukaryota</taxon>
        <taxon>Metazoa</taxon>
        <taxon>Chordata</taxon>
        <taxon>Craniata</taxon>
        <taxon>Vertebrata</taxon>
        <taxon>Euteleostomi</taxon>
        <taxon>Mammalia</taxon>
        <taxon>Eutheria</taxon>
        <taxon>Euarchontoglires</taxon>
        <taxon>Primates</taxon>
        <taxon>Haplorrhini</taxon>
        <taxon>Tarsiiformes</taxon>
        <taxon>Tarsiidae</taxon>
        <taxon>Carlito</taxon>
    </lineage>
</organism>
<dbReference type="STRING" id="1868482.ENSTSYP00000015833"/>
<dbReference type="AlphaFoldDB" id="A0A1U7V170"/>
<dbReference type="PANTHER" id="PTHR15665:SF1">
    <property type="entry name" value="PROTEIN ASTEROID HOMOLOG 1"/>
    <property type="match status" value="1"/>
</dbReference>
<dbReference type="GO" id="GO:0006310">
    <property type="term" value="P:DNA recombination"/>
    <property type="evidence" value="ECO:0007669"/>
    <property type="project" value="UniProtKB-ARBA"/>
</dbReference>
<protein>
    <submittedName>
        <fullName evidence="5">Protein asteroid homolog 1</fullName>
    </submittedName>
</protein>
<dbReference type="GeneID" id="103275840"/>
<dbReference type="InterPro" id="IPR029060">
    <property type="entry name" value="PIN-like_dom_sf"/>
</dbReference>
<dbReference type="Proteomes" id="UP000189704">
    <property type="component" value="Unplaced"/>
</dbReference>
<feature type="compositionally biased region" description="Basic residues" evidence="2">
    <location>
        <begin position="622"/>
        <end position="632"/>
    </location>
</feature>
<evidence type="ECO:0000256" key="2">
    <source>
        <dbReference type="SAM" id="MobiDB-lite"/>
    </source>
</evidence>
<keyword evidence="4" id="KW-1185">Reference proteome</keyword>